<dbReference type="Proteomes" id="UP000887579">
    <property type="component" value="Unplaced"/>
</dbReference>
<proteinExistence type="predicted"/>
<dbReference type="WBParaSite" id="ES5_v2.g19881.t1">
    <property type="protein sequence ID" value="ES5_v2.g19881.t1"/>
    <property type="gene ID" value="ES5_v2.g19881"/>
</dbReference>
<name>A0AC34FRS1_9BILA</name>
<protein>
    <submittedName>
        <fullName evidence="2">Dynein heavy chain linker domain-containing protein</fullName>
    </submittedName>
</protein>
<accession>A0AC34FRS1</accession>
<reference evidence="2" key="1">
    <citation type="submission" date="2022-11" db="UniProtKB">
        <authorList>
            <consortium name="WormBaseParasite"/>
        </authorList>
    </citation>
    <scope>IDENTIFICATION</scope>
</reference>
<sequence>MASKKRPSPHPSSPPNKNKKKKLNNVNQNETAELISADQAAANSALLRSFRASNGANNYNLWLHCNTDIFEKVIDGDPNLKRINKRSNSKGKGTRAARGMIWKKIPTEEKTKWAKLAELQLSQAPTLQQNDENNRNEFLNQVREYWQECEIELVNYQNKTRIIRGWDGLMKKIKEDLNSLAEMKLSQHYNQFEDDAIVLEDRLNKINALFDIWIDVQRRWVNIEGLFSGSADIATLLPTES</sequence>
<evidence type="ECO:0000313" key="2">
    <source>
        <dbReference type="WBParaSite" id="ES5_v2.g19881.t1"/>
    </source>
</evidence>
<evidence type="ECO:0000313" key="1">
    <source>
        <dbReference type="Proteomes" id="UP000887579"/>
    </source>
</evidence>
<organism evidence="1 2">
    <name type="scientific">Panagrolaimus sp. ES5</name>
    <dbReference type="NCBI Taxonomy" id="591445"/>
    <lineage>
        <taxon>Eukaryota</taxon>
        <taxon>Metazoa</taxon>
        <taxon>Ecdysozoa</taxon>
        <taxon>Nematoda</taxon>
        <taxon>Chromadorea</taxon>
        <taxon>Rhabditida</taxon>
        <taxon>Tylenchina</taxon>
        <taxon>Panagrolaimomorpha</taxon>
        <taxon>Panagrolaimoidea</taxon>
        <taxon>Panagrolaimidae</taxon>
        <taxon>Panagrolaimus</taxon>
    </lineage>
</organism>